<gene>
    <name evidence="5" type="ORF">JL102_19580</name>
</gene>
<keyword evidence="6" id="KW-1185">Reference proteome</keyword>
<dbReference type="InterPro" id="IPR003439">
    <property type="entry name" value="ABC_transporter-like_ATP-bd"/>
</dbReference>
<dbReference type="AlphaFoldDB" id="A0A937FD59"/>
<reference evidence="5" key="1">
    <citation type="submission" date="2021-01" db="EMBL/GenBank/DDBJ databases">
        <title>Fulvivirga kasyanovii gen. nov., sp nov., a novel member of the phylum Bacteroidetes isolated from seawater in a mussel farm.</title>
        <authorList>
            <person name="Zhao L.-H."/>
            <person name="Wang Z.-J."/>
        </authorList>
    </citation>
    <scope>NUCLEOTIDE SEQUENCE</scope>
    <source>
        <strain evidence="5">2943</strain>
    </source>
</reference>
<keyword evidence="3 5" id="KW-0067">ATP-binding</keyword>
<dbReference type="InterPro" id="IPR027417">
    <property type="entry name" value="P-loop_NTPase"/>
</dbReference>
<proteinExistence type="predicted"/>
<evidence type="ECO:0000259" key="4">
    <source>
        <dbReference type="PROSITE" id="PS50893"/>
    </source>
</evidence>
<dbReference type="SUPFAM" id="SSF52540">
    <property type="entry name" value="P-loop containing nucleoside triphosphate hydrolases"/>
    <property type="match status" value="1"/>
</dbReference>
<keyword evidence="2" id="KW-0547">Nucleotide-binding</keyword>
<dbReference type="Gene3D" id="3.40.50.300">
    <property type="entry name" value="P-loop containing nucleotide triphosphate hydrolases"/>
    <property type="match status" value="1"/>
</dbReference>
<dbReference type="InterPro" id="IPR003593">
    <property type="entry name" value="AAA+_ATPase"/>
</dbReference>
<name>A0A937FD59_9BACT</name>
<dbReference type="SMART" id="SM00382">
    <property type="entry name" value="AAA"/>
    <property type="match status" value="1"/>
</dbReference>
<evidence type="ECO:0000256" key="2">
    <source>
        <dbReference type="ARBA" id="ARBA00022741"/>
    </source>
</evidence>
<dbReference type="Proteomes" id="UP000659388">
    <property type="component" value="Unassembled WGS sequence"/>
</dbReference>
<evidence type="ECO:0000313" key="5">
    <source>
        <dbReference type="EMBL" id="MBL3658363.1"/>
    </source>
</evidence>
<evidence type="ECO:0000313" key="6">
    <source>
        <dbReference type="Proteomes" id="UP000659388"/>
    </source>
</evidence>
<organism evidence="5 6">
    <name type="scientific">Fulvivirga sediminis</name>
    <dbReference type="NCBI Taxonomy" id="2803949"/>
    <lineage>
        <taxon>Bacteria</taxon>
        <taxon>Pseudomonadati</taxon>
        <taxon>Bacteroidota</taxon>
        <taxon>Cytophagia</taxon>
        <taxon>Cytophagales</taxon>
        <taxon>Fulvivirgaceae</taxon>
        <taxon>Fulvivirga</taxon>
    </lineage>
</organism>
<feature type="domain" description="ABC transporter" evidence="4">
    <location>
        <begin position="6"/>
        <end position="244"/>
    </location>
</feature>
<dbReference type="PANTHER" id="PTHR43023">
    <property type="entry name" value="PROTEIN TRIGALACTOSYLDIACYLGLYCEROL 3, CHLOROPLASTIC"/>
    <property type="match status" value="1"/>
</dbReference>
<protein>
    <submittedName>
        <fullName evidence="5">ATP-binding cassette domain-containing protein</fullName>
    </submittedName>
</protein>
<dbReference type="PANTHER" id="PTHR43023:SF3">
    <property type="entry name" value="PROTEIN TRIGALACTOSYLDIACYLGLYCEROL 3, CHLOROPLASTIC"/>
    <property type="match status" value="1"/>
</dbReference>
<accession>A0A937FD59</accession>
<evidence type="ECO:0000256" key="1">
    <source>
        <dbReference type="ARBA" id="ARBA00022448"/>
    </source>
</evidence>
<dbReference type="EMBL" id="JAESIY010000012">
    <property type="protein sequence ID" value="MBL3658363.1"/>
    <property type="molecule type" value="Genomic_DNA"/>
</dbReference>
<evidence type="ECO:0000256" key="3">
    <source>
        <dbReference type="ARBA" id="ARBA00022840"/>
    </source>
</evidence>
<dbReference type="GO" id="GO:0016887">
    <property type="term" value="F:ATP hydrolysis activity"/>
    <property type="evidence" value="ECO:0007669"/>
    <property type="project" value="InterPro"/>
</dbReference>
<keyword evidence="1" id="KW-0813">Transport</keyword>
<dbReference type="Pfam" id="PF00005">
    <property type="entry name" value="ABC_tran"/>
    <property type="match status" value="1"/>
</dbReference>
<comment type="caution">
    <text evidence="5">The sequence shown here is derived from an EMBL/GenBank/DDBJ whole genome shotgun (WGS) entry which is preliminary data.</text>
</comment>
<dbReference type="GO" id="GO:0005524">
    <property type="term" value="F:ATP binding"/>
    <property type="evidence" value="ECO:0007669"/>
    <property type="project" value="UniProtKB-KW"/>
</dbReference>
<dbReference type="RefSeq" id="WP_202246155.1">
    <property type="nucleotide sequence ID" value="NZ_JAESIY010000012.1"/>
</dbReference>
<dbReference type="PROSITE" id="PS50893">
    <property type="entry name" value="ABC_TRANSPORTER_2"/>
    <property type="match status" value="1"/>
</dbReference>
<sequence>MEEKAISVTGLKKGFDGNEILKGIDFDLEKGENLVVLGKSGVGKSVLIKCIVKLIEPDDGDIEVLGTDIRSLHKDDELNEYRRKVGFLFQGGALYDAMTVEENMRFPLERLPNKPDNDEIEKRIEEALENVGLEDTRKKMPAELSGGMNKRIALARTLILQPQIMLYDEPTTGLDPATSKEISHLILEMQDKYKMSSVIITHDMKCAEITANRMKVIKDGVFAFEGSYDDLSSKDDPWLKNFFE</sequence>